<dbReference type="RefSeq" id="WP_406695949.1">
    <property type="nucleotide sequence ID" value="NZ_CP155447.1"/>
</dbReference>
<evidence type="ECO:0000313" key="2">
    <source>
        <dbReference type="EMBL" id="XBH03215.1"/>
    </source>
</evidence>
<dbReference type="AlphaFoldDB" id="A0AAU7CDQ6"/>
<dbReference type="EMBL" id="CP155447">
    <property type="protein sequence ID" value="XBH03215.1"/>
    <property type="molecule type" value="Genomic_DNA"/>
</dbReference>
<protein>
    <submittedName>
        <fullName evidence="2">Uncharacterized protein</fullName>
    </submittedName>
</protein>
<accession>A0AAU7CDQ6</accession>
<name>A0AAU7CDQ6_9BACT</name>
<evidence type="ECO:0000256" key="1">
    <source>
        <dbReference type="SAM" id="MobiDB-lite"/>
    </source>
</evidence>
<gene>
    <name evidence="2" type="ORF">V5E97_33650</name>
</gene>
<feature type="region of interest" description="Disordered" evidence="1">
    <location>
        <begin position="91"/>
        <end position="114"/>
    </location>
</feature>
<sequence>MNSYPANEQRISEIERGRSCGAVVPLPPGGSLAVGDTVLFALSQSRAGQQPSYVKGGDSVLVLLTDVVDLGTTDPITGQALVQLSWKPLGQEANPAPVTKTKRATKARSPHKTV</sequence>
<feature type="compositionally biased region" description="Basic residues" evidence="1">
    <location>
        <begin position="100"/>
        <end position="114"/>
    </location>
</feature>
<proteinExistence type="predicted"/>
<reference evidence="2" key="1">
    <citation type="submission" date="2024-05" db="EMBL/GenBank/DDBJ databases">
        <title>Planctomycetes of the genus Singulisphaera possess chitinolytic capabilities.</title>
        <authorList>
            <person name="Ivanova A."/>
        </authorList>
    </citation>
    <scope>NUCLEOTIDE SEQUENCE</scope>
    <source>
        <strain evidence="2">Ch08T</strain>
    </source>
</reference>
<organism evidence="2">
    <name type="scientific">Singulisphaera sp. Ch08</name>
    <dbReference type="NCBI Taxonomy" id="3120278"/>
    <lineage>
        <taxon>Bacteria</taxon>
        <taxon>Pseudomonadati</taxon>
        <taxon>Planctomycetota</taxon>
        <taxon>Planctomycetia</taxon>
        <taxon>Isosphaerales</taxon>
        <taxon>Isosphaeraceae</taxon>
        <taxon>Singulisphaera</taxon>
    </lineage>
</organism>